<feature type="domain" description="HTH lysR-type" evidence="5">
    <location>
        <begin position="6"/>
        <end position="63"/>
    </location>
</feature>
<accession>A0ABZ0PRU9</accession>
<keyword evidence="4" id="KW-0804">Transcription</keyword>
<dbReference type="InterPro" id="IPR037402">
    <property type="entry name" value="YidZ_PBP2"/>
</dbReference>
<dbReference type="InterPro" id="IPR000847">
    <property type="entry name" value="LysR_HTH_N"/>
</dbReference>
<dbReference type="PANTHER" id="PTHR30118">
    <property type="entry name" value="HTH-TYPE TRANSCRIPTIONAL REGULATOR LEUO-RELATED"/>
    <property type="match status" value="1"/>
</dbReference>
<dbReference type="InterPro" id="IPR050389">
    <property type="entry name" value="LysR-type_TF"/>
</dbReference>
<evidence type="ECO:0000256" key="2">
    <source>
        <dbReference type="ARBA" id="ARBA00023015"/>
    </source>
</evidence>
<dbReference type="Pfam" id="PF00126">
    <property type="entry name" value="HTH_1"/>
    <property type="match status" value="1"/>
</dbReference>
<dbReference type="InterPro" id="IPR005119">
    <property type="entry name" value="LysR_subst-bd"/>
</dbReference>
<evidence type="ECO:0000313" key="6">
    <source>
        <dbReference type="EMBL" id="WPC03883.1"/>
    </source>
</evidence>
<dbReference type="RefSeq" id="WP_318642589.1">
    <property type="nucleotide sequence ID" value="NZ_CP137892.1"/>
</dbReference>
<keyword evidence="2" id="KW-0805">Transcription regulation</keyword>
<proteinExistence type="inferred from homology"/>
<protein>
    <submittedName>
        <fullName evidence="6">LysR family transcriptional regulator</fullName>
    </submittedName>
</protein>
<evidence type="ECO:0000256" key="3">
    <source>
        <dbReference type="ARBA" id="ARBA00023125"/>
    </source>
</evidence>
<evidence type="ECO:0000256" key="1">
    <source>
        <dbReference type="ARBA" id="ARBA00009437"/>
    </source>
</evidence>
<dbReference type="PRINTS" id="PR00039">
    <property type="entry name" value="HTHLYSR"/>
</dbReference>
<name>A0ABZ0PRU9_9PSED</name>
<dbReference type="Pfam" id="PF03466">
    <property type="entry name" value="LysR_substrate"/>
    <property type="match status" value="1"/>
</dbReference>
<dbReference type="CDD" id="cd08417">
    <property type="entry name" value="PBP2_Nitroaromatics_like"/>
    <property type="match status" value="1"/>
</dbReference>
<dbReference type="InterPro" id="IPR036388">
    <property type="entry name" value="WH-like_DNA-bd_sf"/>
</dbReference>
<keyword evidence="3" id="KW-0238">DNA-binding</keyword>
<dbReference type="Gene3D" id="1.10.10.10">
    <property type="entry name" value="Winged helix-like DNA-binding domain superfamily/Winged helix DNA-binding domain"/>
    <property type="match status" value="1"/>
</dbReference>
<gene>
    <name evidence="6" type="ORF">SBP02_13965</name>
</gene>
<dbReference type="Proteomes" id="UP001305928">
    <property type="component" value="Chromosome"/>
</dbReference>
<dbReference type="SUPFAM" id="SSF53850">
    <property type="entry name" value="Periplasmic binding protein-like II"/>
    <property type="match status" value="1"/>
</dbReference>
<dbReference type="PROSITE" id="PS50931">
    <property type="entry name" value="HTH_LYSR"/>
    <property type="match status" value="1"/>
</dbReference>
<evidence type="ECO:0000313" key="7">
    <source>
        <dbReference type="Proteomes" id="UP001305928"/>
    </source>
</evidence>
<sequence>MRLQNVDLNLFMVFDAIYTERNLTRAAERLSITQPAVSNALSRLRGSLDDPLFVRAPREMMPTPVAENMIGLVREALHLLNTSVQLGDRFDPAIAAHSFSISMHDVNELTVLPMLLAALQKQAPGVSLASYPVPRSDMVKDLASGHLDLAIDVPVMNHPDLRHCPLMAAPYVCLVRQDHPEVGRSLTLEQYLALSHVHVSSRRQGVGHVDAVLSGLGRPRRIQMRTKHHLVALKLVEETDLALTIPLSLAKNSDLKVLELPFEVAAVEWHLYWHRSADQDKAHHWLRELILKLMKQ</sequence>
<dbReference type="SUPFAM" id="SSF46785">
    <property type="entry name" value="Winged helix' DNA-binding domain"/>
    <property type="match status" value="1"/>
</dbReference>
<comment type="similarity">
    <text evidence="1">Belongs to the LysR transcriptional regulatory family.</text>
</comment>
<dbReference type="PANTHER" id="PTHR30118:SF15">
    <property type="entry name" value="TRANSCRIPTIONAL REGULATORY PROTEIN"/>
    <property type="match status" value="1"/>
</dbReference>
<dbReference type="EMBL" id="CP137892">
    <property type="protein sequence ID" value="WPC03883.1"/>
    <property type="molecule type" value="Genomic_DNA"/>
</dbReference>
<reference evidence="6 7" key="1">
    <citation type="submission" date="2023-11" db="EMBL/GenBank/DDBJ databases">
        <title>Complete genome of Pseudomonas benzenivorans BA3361.</title>
        <authorList>
            <person name="Shin S.Y."/>
            <person name="Song J."/>
            <person name="Kang H."/>
        </authorList>
    </citation>
    <scope>NUCLEOTIDE SEQUENCE [LARGE SCALE GENOMIC DNA]</scope>
    <source>
        <strain evidence="6 7">HNIBRBA3361</strain>
    </source>
</reference>
<dbReference type="InterPro" id="IPR036390">
    <property type="entry name" value="WH_DNA-bd_sf"/>
</dbReference>
<keyword evidence="7" id="KW-1185">Reference proteome</keyword>
<evidence type="ECO:0000259" key="5">
    <source>
        <dbReference type="PROSITE" id="PS50931"/>
    </source>
</evidence>
<dbReference type="Gene3D" id="3.40.190.10">
    <property type="entry name" value="Periplasmic binding protein-like II"/>
    <property type="match status" value="2"/>
</dbReference>
<organism evidence="6 7">
    <name type="scientific">Pseudomonas benzenivorans</name>
    <dbReference type="NCBI Taxonomy" id="556533"/>
    <lineage>
        <taxon>Bacteria</taxon>
        <taxon>Pseudomonadati</taxon>
        <taxon>Pseudomonadota</taxon>
        <taxon>Gammaproteobacteria</taxon>
        <taxon>Pseudomonadales</taxon>
        <taxon>Pseudomonadaceae</taxon>
        <taxon>Pseudomonas</taxon>
    </lineage>
</organism>
<evidence type="ECO:0000256" key="4">
    <source>
        <dbReference type="ARBA" id="ARBA00023163"/>
    </source>
</evidence>